<dbReference type="OrthoDB" id="9803907at2"/>
<comment type="caution">
    <text evidence="6">The sequence shown here is derived from an EMBL/GenBank/DDBJ whole genome shotgun (WGS) entry which is preliminary data.</text>
</comment>
<dbReference type="Gene3D" id="3.30.470.20">
    <property type="entry name" value="ATP-grasp fold, B domain"/>
    <property type="match status" value="1"/>
</dbReference>
<dbReference type="EMBL" id="SORX01000004">
    <property type="protein sequence ID" value="TFE01531.1"/>
    <property type="molecule type" value="Genomic_DNA"/>
</dbReference>
<evidence type="ECO:0000256" key="1">
    <source>
        <dbReference type="ARBA" id="ARBA00022598"/>
    </source>
</evidence>
<evidence type="ECO:0000313" key="6">
    <source>
        <dbReference type="EMBL" id="TFE01531.1"/>
    </source>
</evidence>
<keyword evidence="1" id="KW-0436">Ligase</keyword>
<evidence type="ECO:0000313" key="7">
    <source>
        <dbReference type="Proteomes" id="UP000297776"/>
    </source>
</evidence>
<keyword evidence="2 4" id="KW-0547">Nucleotide-binding</keyword>
<keyword evidence="3 4" id="KW-0067">ATP-binding</keyword>
<accession>A0A4Y8LIL5</accession>
<dbReference type="PANTHER" id="PTHR43585">
    <property type="entry name" value="FUMIPYRROLE BIOSYNTHESIS PROTEIN C"/>
    <property type="match status" value="1"/>
</dbReference>
<dbReference type="Proteomes" id="UP000297776">
    <property type="component" value="Unassembled WGS sequence"/>
</dbReference>
<dbReference type="PROSITE" id="PS50975">
    <property type="entry name" value="ATP_GRASP"/>
    <property type="match status" value="1"/>
</dbReference>
<dbReference type="GO" id="GO:0005524">
    <property type="term" value="F:ATP binding"/>
    <property type="evidence" value="ECO:0007669"/>
    <property type="project" value="UniProtKB-UniRule"/>
</dbReference>
<evidence type="ECO:0000256" key="3">
    <source>
        <dbReference type="ARBA" id="ARBA00022840"/>
    </source>
</evidence>
<dbReference type="GO" id="GO:0016874">
    <property type="term" value="F:ligase activity"/>
    <property type="evidence" value="ECO:0007669"/>
    <property type="project" value="UniProtKB-KW"/>
</dbReference>
<gene>
    <name evidence="6" type="ORF">E2626_08130</name>
</gene>
<evidence type="ECO:0000256" key="2">
    <source>
        <dbReference type="ARBA" id="ARBA00022741"/>
    </source>
</evidence>
<sequence length="376" mass="43261">MLIVDNHIISPLLIQSALKHSIPIYYHNDQRDLVLPPQAKLLTNSESCLSILDKSNRTHAHTVSSKIVKNKAAFRKLISSVNPAYYFSLVTLENLLQMDKETVPYPVVIKPNKGYSSVGVYIVKQEEEWESAVISLQADLLLTKGVYADSVIDGEEIIIEQWIDGEEYAVDCYMNEHGKPVILNVLKRIFTSEHDTSDRIYFTSSMVIEEVKDQILSYLYGLNDQLQVKNYPFHIEVRLSQHGIIPIELNPLRFAGAGTTDLSHYAFGVNGAEAYFLDEEPQWETIMNQHDPFIYGFFCAEIPLQIKKELIQMIDHTRLKEEFSHILEYREINAANDRTFAVIFFKTESMTEIKRLLNIDLSQYIQLKPLKETIKL</sequence>
<dbReference type="GO" id="GO:0046872">
    <property type="term" value="F:metal ion binding"/>
    <property type="evidence" value="ECO:0007669"/>
    <property type="project" value="InterPro"/>
</dbReference>
<dbReference type="AlphaFoldDB" id="A0A4Y8LIL5"/>
<dbReference type="Pfam" id="PF13535">
    <property type="entry name" value="ATP-grasp_4"/>
    <property type="match status" value="1"/>
</dbReference>
<evidence type="ECO:0000256" key="4">
    <source>
        <dbReference type="PROSITE-ProRule" id="PRU00409"/>
    </source>
</evidence>
<proteinExistence type="predicted"/>
<name>A0A4Y8LIL5_9BACL</name>
<dbReference type="PANTHER" id="PTHR43585:SF2">
    <property type="entry name" value="ATP-GRASP ENZYME FSQD"/>
    <property type="match status" value="1"/>
</dbReference>
<feature type="domain" description="ATP-grasp" evidence="5">
    <location>
        <begin position="71"/>
        <end position="280"/>
    </location>
</feature>
<dbReference type="InterPro" id="IPR052032">
    <property type="entry name" value="ATP-dep_AA_Ligase"/>
</dbReference>
<evidence type="ECO:0000259" key="5">
    <source>
        <dbReference type="PROSITE" id="PS50975"/>
    </source>
</evidence>
<keyword evidence="7" id="KW-1185">Reference proteome</keyword>
<protein>
    <submittedName>
        <fullName evidence="6">ATP-grasp domain-containing protein</fullName>
    </submittedName>
</protein>
<dbReference type="RefSeq" id="WP_134381249.1">
    <property type="nucleotide sequence ID" value="NZ_SORX01000004.1"/>
</dbReference>
<dbReference type="SUPFAM" id="SSF56059">
    <property type="entry name" value="Glutathione synthetase ATP-binding domain-like"/>
    <property type="match status" value="1"/>
</dbReference>
<reference evidence="6 7" key="1">
    <citation type="submission" date="2019-03" db="EMBL/GenBank/DDBJ databases">
        <authorList>
            <person name="Yang Y."/>
        </authorList>
    </citation>
    <scope>NUCLEOTIDE SEQUENCE [LARGE SCALE GENOMIC DNA]</scope>
    <source>
        <strain evidence="6 7">ASL-1</strain>
    </source>
</reference>
<dbReference type="InterPro" id="IPR011761">
    <property type="entry name" value="ATP-grasp"/>
</dbReference>
<organism evidence="6 7">
    <name type="scientific">Jeotgalibacillus salarius</name>
    <dbReference type="NCBI Taxonomy" id="546023"/>
    <lineage>
        <taxon>Bacteria</taxon>
        <taxon>Bacillati</taxon>
        <taxon>Bacillota</taxon>
        <taxon>Bacilli</taxon>
        <taxon>Bacillales</taxon>
        <taxon>Caryophanaceae</taxon>
        <taxon>Jeotgalibacillus</taxon>
    </lineage>
</organism>